<dbReference type="PROSITE" id="PS51257">
    <property type="entry name" value="PROKAR_LIPOPROTEIN"/>
    <property type="match status" value="1"/>
</dbReference>
<dbReference type="Proteomes" id="UP001570511">
    <property type="component" value="Unassembled WGS sequence"/>
</dbReference>
<protein>
    <submittedName>
        <fullName evidence="2">Transcriptional initiation protein Tat</fullName>
    </submittedName>
</protein>
<sequence>MDRRTVLAAAAGSLSALLGGCLGAAPGATGPRHPPDAPAGEPRRTTAPPPLSVGTFDFEATDAGDLRVFGTVRNRSDAERTATVTVTVGLGDEEFEREASLAVPAGETAEWSVTFDVAYERFTTNGNLSVDVA</sequence>
<gene>
    <name evidence="2" type="ORF">OS889_10105</name>
</gene>
<evidence type="ECO:0000313" key="2">
    <source>
        <dbReference type="EMBL" id="MFA1611352.1"/>
    </source>
</evidence>
<comment type="caution">
    <text evidence="2">The sequence shown here is derived from an EMBL/GenBank/DDBJ whole genome shotgun (WGS) entry which is preliminary data.</text>
</comment>
<accession>A0ABD5MDI2</accession>
<reference evidence="2 3" key="1">
    <citation type="submission" date="2024-08" db="EMBL/GenBank/DDBJ databases">
        <title>Halobellus sp. MBLA0158 whole genome sequence.</title>
        <authorList>
            <person name="Hwang C.Y."/>
            <person name="Cho E.-S."/>
            <person name="Seo M.-J."/>
        </authorList>
    </citation>
    <scope>NUCLEOTIDE SEQUENCE [LARGE SCALE GENOMIC DNA]</scope>
    <source>
        <strain evidence="2 3">MBLA0158</strain>
    </source>
</reference>
<feature type="region of interest" description="Disordered" evidence="1">
    <location>
        <begin position="25"/>
        <end position="54"/>
    </location>
</feature>
<dbReference type="EMBL" id="JBGNYA010000001">
    <property type="protein sequence ID" value="MFA1611352.1"/>
    <property type="molecule type" value="Genomic_DNA"/>
</dbReference>
<evidence type="ECO:0000256" key="1">
    <source>
        <dbReference type="SAM" id="MobiDB-lite"/>
    </source>
</evidence>
<name>A0ABD5MDI2_9EURY</name>
<evidence type="ECO:0000313" key="3">
    <source>
        <dbReference type="Proteomes" id="UP001570511"/>
    </source>
</evidence>
<dbReference type="AlphaFoldDB" id="A0ABD5MDI2"/>
<dbReference type="RefSeq" id="WP_372389587.1">
    <property type="nucleotide sequence ID" value="NZ_JBGNYA010000001.1"/>
</dbReference>
<proteinExistence type="predicted"/>
<keyword evidence="3" id="KW-1185">Reference proteome</keyword>
<organism evidence="2 3">
    <name type="scientific">Halobellus rubicundus</name>
    <dbReference type="NCBI Taxonomy" id="2996466"/>
    <lineage>
        <taxon>Archaea</taxon>
        <taxon>Methanobacteriati</taxon>
        <taxon>Methanobacteriota</taxon>
        <taxon>Stenosarchaea group</taxon>
        <taxon>Halobacteria</taxon>
        <taxon>Halobacteriales</taxon>
        <taxon>Haloferacaceae</taxon>
        <taxon>Halobellus</taxon>
    </lineage>
</organism>